<keyword evidence="3" id="KW-1185">Reference proteome</keyword>
<feature type="compositionally biased region" description="Polar residues" evidence="1">
    <location>
        <begin position="49"/>
        <end position="58"/>
    </location>
</feature>
<name>A0A2Z7AW89_9LAMI</name>
<evidence type="ECO:0000313" key="2">
    <source>
        <dbReference type="EMBL" id="KZV25170.1"/>
    </source>
</evidence>
<dbReference type="Proteomes" id="UP000250235">
    <property type="component" value="Unassembled WGS sequence"/>
</dbReference>
<feature type="region of interest" description="Disordered" evidence="1">
    <location>
        <begin position="85"/>
        <end position="111"/>
    </location>
</feature>
<reference evidence="2 3" key="1">
    <citation type="journal article" date="2015" name="Proc. Natl. Acad. Sci. U.S.A.">
        <title>The resurrection genome of Boea hygrometrica: A blueprint for survival of dehydration.</title>
        <authorList>
            <person name="Xiao L."/>
            <person name="Yang G."/>
            <person name="Zhang L."/>
            <person name="Yang X."/>
            <person name="Zhao S."/>
            <person name="Ji Z."/>
            <person name="Zhou Q."/>
            <person name="Hu M."/>
            <person name="Wang Y."/>
            <person name="Chen M."/>
            <person name="Xu Y."/>
            <person name="Jin H."/>
            <person name="Xiao X."/>
            <person name="Hu G."/>
            <person name="Bao F."/>
            <person name="Hu Y."/>
            <person name="Wan P."/>
            <person name="Li L."/>
            <person name="Deng X."/>
            <person name="Kuang T."/>
            <person name="Xiang C."/>
            <person name="Zhu J.K."/>
            <person name="Oliver M.J."/>
            <person name="He Y."/>
        </authorList>
    </citation>
    <scope>NUCLEOTIDE SEQUENCE [LARGE SCALE GENOMIC DNA]</scope>
    <source>
        <strain evidence="3">cv. XS01</strain>
    </source>
</reference>
<gene>
    <name evidence="2" type="ORF">F511_41093</name>
</gene>
<dbReference type="EMBL" id="KV011954">
    <property type="protein sequence ID" value="KZV25170.1"/>
    <property type="molecule type" value="Genomic_DNA"/>
</dbReference>
<feature type="region of interest" description="Disordered" evidence="1">
    <location>
        <begin position="23"/>
        <end position="60"/>
    </location>
</feature>
<feature type="compositionally biased region" description="Polar residues" evidence="1">
    <location>
        <begin position="87"/>
        <end position="104"/>
    </location>
</feature>
<accession>A0A2Z7AW89</accession>
<organism evidence="2 3">
    <name type="scientific">Dorcoceras hygrometricum</name>
    <dbReference type="NCBI Taxonomy" id="472368"/>
    <lineage>
        <taxon>Eukaryota</taxon>
        <taxon>Viridiplantae</taxon>
        <taxon>Streptophyta</taxon>
        <taxon>Embryophyta</taxon>
        <taxon>Tracheophyta</taxon>
        <taxon>Spermatophyta</taxon>
        <taxon>Magnoliopsida</taxon>
        <taxon>eudicotyledons</taxon>
        <taxon>Gunneridae</taxon>
        <taxon>Pentapetalae</taxon>
        <taxon>asterids</taxon>
        <taxon>lamiids</taxon>
        <taxon>Lamiales</taxon>
        <taxon>Gesneriaceae</taxon>
        <taxon>Didymocarpoideae</taxon>
        <taxon>Trichosporeae</taxon>
        <taxon>Loxocarpinae</taxon>
        <taxon>Dorcoceras</taxon>
    </lineage>
</organism>
<protein>
    <submittedName>
        <fullName evidence="2">Uncharacterized protein</fullName>
    </submittedName>
</protein>
<sequence length="127" mass="13970">MHSKRCRLNKLIRHRLIYPVVGKSSRKHLKPTTGQPAASISFLPAGQPDASNSTSSRRATVDPVASLHIQSTWYPDAIKAEVAKRCNQAQSIQSTKNSAEAQSSSRHESAAKQLTIYEELSKLDVNC</sequence>
<proteinExistence type="predicted"/>
<evidence type="ECO:0000313" key="3">
    <source>
        <dbReference type="Proteomes" id="UP000250235"/>
    </source>
</evidence>
<evidence type="ECO:0000256" key="1">
    <source>
        <dbReference type="SAM" id="MobiDB-lite"/>
    </source>
</evidence>
<dbReference type="AlphaFoldDB" id="A0A2Z7AW89"/>